<proteinExistence type="predicted"/>
<dbReference type="EMBL" id="WMBQ01000001">
    <property type="protein sequence ID" value="MTD93302.1"/>
    <property type="molecule type" value="Genomic_DNA"/>
</dbReference>
<comment type="caution">
    <text evidence="1">The sequence shown here is derived from an EMBL/GenBank/DDBJ whole genome shotgun (WGS) entry which is preliminary data.</text>
</comment>
<accession>A0A6I3KHW1</accession>
<keyword evidence="2" id="KW-1185">Reference proteome</keyword>
<gene>
    <name evidence="1" type="ORF">GIW81_03010</name>
</gene>
<evidence type="ECO:0000313" key="2">
    <source>
        <dbReference type="Proteomes" id="UP000440694"/>
    </source>
</evidence>
<dbReference type="RefSeq" id="WP_154737856.1">
    <property type="nucleotide sequence ID" value="NZ_WMBQ01000001.1"/>
</dbReference>
<organism evidence="1 2">
    <name type="scientific">Hyphomicrobium album</name>
    <dbReference type="NCBI Taxonomy" id="2665159"/>
    <lineage>
        <taxon>Bacteria</taxon>
        <taxon>Pseudomonadati</taxon>
        <taxon>Pseudomonadota</taxon>
        <taxon>Alphaproteobacteria</taxon>
        <taxon>Hyphomicrobiales</taxon>
        <taxon>Hyphomicrobiaceae</taxon>
        <taxon>Hyphomicrobium</taxon>
    </lineage>
</organism>
<reference evidence="1 2" key="1">
    <citation type="submission" date="2019-11" db="EMBL/GenBank/DDBJ databases">
        <title>Identification of a novel strain.</title>
        <authorList>
            <person name="Xu Q."/>
            <person name="Wang G."/>
        </authorList>
    </citation>
    <scope>NUCLEOTIDE SEQUENCE [LARGE SCALE GENOMIC DNA]</scope>
    <source>
        <strain evidence="2">xq</strain>
    </source>
</reference>
<evidence type="ECO:0000313" key="1">
    <source>
        <dbReference type="EMBL" id="MTD93302.1"/>
    </source>
</evidence>
<protein>
    <submittedName>
        <fullName evidence="1">Uncharacterized protein</fullName>
    </submittedName>
</protein>
<dbReference type="Proteomes" id="UP000440694">
    <property type="component" value="Unassembled WGS sequence"/>
</dbReference>
<sequence>MTDQTNAPENLTKLAEEAKLVAETTQDPNRRRMLRMMALKYKRLARFAGTHPDNDDEQGHGG</sequence>
<dbReference type="AlphaFoldDB" id="A0A6I3KHW1"/>
<name>A0A6I3KHW1_9HYPH</name>